<evidence type="ECO:0000313" key="1">
    <source>
        <dbReference type="EMBL" id="KAK7948186.1"/>
    </source>
</evidence>
<accession>A0ABR1Q6L9</accession>
<comment type="caution">
    <text evidence="1">The sequence shown here is derived from an EMBL/GenBank/DDBJ whole genome shotgun (WGS) entry which is preliminary data.</text>
</comment>
<proteinExistence type="predicted"/>
<protein>
    <submittedName>
        <fullName evidence="1">Uncharacterized protein</fullName>
    </submittedName>
</protein>
<organism evidence="1 2">
    <name type="scientific">Apiospora aurea</name>
    <dbReference type="NCBI Taxonomy" id="335848"/>
    <lineage>
        <taxon>Eukaryota</taxon>
        <taxon>Fungi</taxon>
        <taxon>Dikarya</taxon>
        <taxon>Ascomycota</taxon>
        <taxon>Pezizomycotina</taxon>
        <taxon>Sordariomycetes</taxon>
        <taxon>Xylariomycetidae</taxon>
        <taxon>Amphisphaeriales</taxon>
        <taxon>Apiosporaceae</taxon>
        <taxon>Apiospora</taxon>
    </lineage>
</organism>
<sequence>MHFGRLLCGLLIFTAKLHVRPLQKLVALKLAALVFFVSAGGPAIRLPPRDTTREGVTSVQGQWKQYDHDDILGILEPDDSVLVVL</sequence>
<dbReference type="EMBL" id="JAQQWE010000006">
    <property type="protein sequence ID" value="KAK7948186.1"/>
    <property type="molecule type" value="Genomic_DNA"/>
</dbReference>
<name>A0ABR1Q6L9_9PEZI</name>
<reference evidence="1 2" key="1">
    <citation type="submission" date="2023-01" db="EMBL/GenBank/DDBJ databases">
        <title>Analysis of 21 Apiospora genomes using comparative genomics revels a genus with tremendous synthesis potential of carbohydrate active enzymes and secondary metabolites.</title>
        <authorList>
            <person name="Sorensen T."/>
        </authorList>
    </citation>
    <scope>NUCLEOTIDE SEQUENCE [LARGE SCALE GENOMIC DNA]</scope>
    <source>
        <strain evidence="1 2">CBS 24483</strain>
    </source>
</reference>
<dbReference type="Proteomes" id="UP001391051">
    <property type="component" value="Unassembled WGS sequence"/>
</dbReference>
<dbReference type="RefSeq" id="XP_066697692.1">
    <property type="nucleotide sequence ID" value="XM_066845294.1"/>
</dbReference>
<gene>
    <name evidence="1" type="ORF">PG986_009072</name>
</gene>
<dbReference type="GeneID" id="92078356"/>
<keyword evidence="2" id="KW-1185">Reference proteome</keyword>
<evidence type="ECO:0000313" key="2">
    <source>
        <dbReference type="Proteomes" id="UP001391051"/>
    </source>
</evidence>